<dbReference type="InParanoid" id="C5K9Q5"/>
<feature type="chain" id="PRO_5002951763" evidence="3">
    <location>
        <begin position="20"/>
        <end position="993"/>
    </location>
</feature>
<feature type="region of interest" description="Disordered" evidence="2">
    <location>
        <begin position="341"/>
        <end position="419"/>
    </location>
</feature>
<feature type="compositionally biased region" description="Basic and acidic residues" evidence="2">
    <location>
        <begin position="882"/>
        <end position="891"/>
    </location>
</feature>
<keyword evidence="3" id="KW-0732">Signal</keyword>
<dbReference type="GeneID" id="9049146"/>
<reference evidence="4 5" key="1">
    <citation type="submission" date="2008-07" db="EMBL/GenBank/DDBJ databases">
        <authorList>
            <person name="El-Sayed N."/>
            <person name="Caler E."/>
            <person name="Inman J."/>
            <person name="Amedeo P."/>
            <person name="Hass B."/>
            <person name="Wortman J."/>
        </authorList>
    </citation>
    <scope>NUCLEOTIDE SEQUENCE [LARGE SCALE GENOMIC DNA]</scope>
    <source>
        <strain evidence="5">ATCC 50983 / TXsc</strain>
    </source>
</reference>
<evidence type="ECO:0000256" key="1">
    <source>
        <dbReference type="SAM" id="Coils"/>
    </source>
</evidence>
<protein>
    <submittedName>
        <fullName evidence="4">Uncharacterized protein</fullName>
    </submittedName>
</protein>
<feature type="region of interest" description="Disordered" evidence="2">
    <location>
        <begin position="690"/>
        <end position="710"/>
    </location>
</feature>
<organism evidence="5">
    <name type="scientific">Perkinsus marinus (strain ATCC 50983 / TXsc)</name>
    <dbReference type="NCBI Taxonomy" id="423536"/>
    <lineage>
        <taxon>Eukaryota</taxon>
        <taxon>Sar</taxon>
        <taxon>Alveolata</taxon>
        <taxon>Perkinsozoa</taxon>
        <taxon>Perkinsea</taxon>
        <taxon>Perkinsida</taxon>
        <taxon>Perkinsidae</taxon>
        <taxon>Perkinsus</taxon>
    </lineage>
</organism>
<name>C5K9Q5_PERM5</name>
<gene>
    <name evidence="4" type="ORF">Pmar_PMAR006451</name>
</gene>
<keyword evidence="5" id="KW-1185">Reference proteome</keyword>
<feature type="region of interest" description="Disordered" evidence="2">
    <location>
        <begin position="845"/>
        <end position="864"/>
    </location>
</feature>
<evidence type="ECO:0000256" key="2">
    <source>
        <dbReference type="SAM" id="MobiDB-lite"/>
    </source>
</evidence>
<feature type="compositionally biased region" description="Low complexity" evidence="2">
    <location>
        <begin position="371"/>
        <end position="381"/>
    </location>
</feature>
<keyword evidence="1" id="KW-0175">Coiled coil</keyword>
<dbReference type="AlphaFoldDB" id="C5K9Q5"/>
<accession>C5K9Q5</accession>
<evidence type="ECO:0000256" key="3">
    <source>
        <dbReference type="SAM" id="SignalP"/>
    </source>
</evidence>
<dbReference type="Proteomes" id="UP000007800">
    <property type="component" value="Unassembled WGS sequence"/>
</dbReference>
<feature type="compositionally biased region" description="Low complexity" evidence="2">
    <location>
        <begin position="341"/>
        <end position="356"/>
    </location>
</feature>
<dbReference type="RefSeq" id="XP_002787031.1">
    <property type="nucleotide sequence ID" value="XM_002786985.1"/>
</dbReference>
<feature type="coiled-coil region" evidence="1">
    <location>
        <begin position="711"/>
        <end position="797"/>
    </location>
</feature>
<evidence type="ECO:0000313" key="4">
    <source>
        <dbReference type="EMBL" id="EER18827.1"/>
    </source>
</evidence>
<dbReference type="OrthoDB" id="445605at2759"/>
<feature type="compositionally biased region" description="Polar residues" evidence="2">
    <location>
        <begin position="394"/>
        <end position="405"/>
    </location>
</feature>
<feature type="coiled-coil region" evidence="1">
    <location>
        <begin position="541"/>
        <end position="673"/>
    </location>
</feature>
<feature type="coiled-coil region" evidence="1">
    <location>
        <begin position="467"/>
        <end position="501"/>
    </location>
</feature>
<sequence length="993" mass="108752">MFHAALLPLLGATVVTVQAEVTHSLARLLDETLFLGVTDTAVTLEGGQQLSTVSEIVSVDGGRHHLDHWNVYSVPEDATASRGVQVEMHADMGLFLLLSLPPGDRSLQFEEGVVSIPDDGDALVVIFGEALKSWMASTVDIMAARHRVAIPASNGSQPRVVFGRMMMAPPTALNSAGVSYQQFFMAPQAFQSRRMLSQCAAGQVYCWLRCMTPPEGCPAENAVCWDFRKMDLCDMTPGKMQPDCALRCPAGIATAGEFAEDEPFCEGSTDMVMSGLHNSQVILGVAVGRILPTSDEPTGYRIDEADPCCAAISSNDMDPPLMVEPGSSYVMGQYTPVGASAAGSNMSSVNNVSQQQQHHHTANHLSPRPSQFVQQQQQLPQYTNAAGSAPSHHQAPSQNTNNSMGQPPRVQVAKQRATSTNMSNLERSVAHGVHPQQQAAYRVESPGRVQQHTGPTQAEVDKIHTELVALGKELQATTDKLREKEEEGRKLSAELDNYKVSEGHFKAALSKLRTENESLVSAAAASRAPDPKIADLTKHDLEETMGTLRETKQQLASLKAHLEQQSQLVAQEQTMLVSETEAQRGHIAKLEQALQEAAQENEMLQVELNSSTTDRSELKRIHEQLRNTEKERDAAVTARDAVVDRESALRLDLEAARKEARQALHRAELAEVKAEGRVYKEDVIKTSNLSHLKQNTDGSSSDGGESSAAAMVRKNRELEGLQEQLEMARDEIAHMQEERAELKRARREAEEKLQNINITVTEATSKNKIVSKLHAEVSDLKREIARLQEELARCKEMPRKKENRSTDFNVGSSVKSKYLSVAGPADTNATLNDLEVGRYSKISGSPFAESPMPHKTQRAFPSESTLIKSPLSAKKLGGRDSSGGRKSKESPVKIVRARGLLNNLTESDPIVSKALVDHRETDGLSKEECYGLIEKLLINHEIPVRVKKVTCTQVFRTIVDAVSQPPPTNLPSSLVLDYCKKVLEKVIHSSQYA</sequence>
<proteinExistence type="predicted"/>
<feature type="signal peptide" evidence="3">
    <location>
        <begin position="1"/>
        <end position="19"/>
    </location>
</feature>
<feature type="compositionally biased region" description="Low complexity" evidence="2">
    <location>
        <begin position="697"/>
        <end position="710"/>
    </location>
</feature>
<dbReference type="SUPFAM" id="SSF161270">
    <property type="entry name" value="PspA lactotransferrin-binding region"/>
    <property type="match status" value="1"/>
</dbReference>
<evidence type="ECO:0000313" key="5">
    <source>
        <dbReference type="Proteomes" id="UP000007800"/>
    </source>
</evidence>
<dbReference type="EMBL" id="GG671513">
    <property type="protein sequence ID" value="EER18827.1"/>
    <property type="molecule type" value="Genomic_DNA"/>
</dbReference>
<feature type="region of interest" description="Disordered" evidence="2">
    <location>
        <begin position="871"/>
        <end position="891"/>
    </location>
</feature>